<proteinExistence type="predicted"/>
<feature type="compositionally biased region" description="Low complexity" evidence="2">
    <location>
        <begin position="673"/>
        <end position="690"/>
    </location>
</feature>
<keyword evidence="4" id="KW-1185">Reference proteome</keyword>
<dbReference type="OrthoDB" id="273821at2759"/>
<feature type="compositionally biased region" description="Low complexity" evidence="2">
    <location>
        <begin position="405"/>
        <end position="419"/>
    </location>
</feature>
<feature type="compositionally biased region" description="Polar residues" evidence="2">
    <location>
        <begin position="1"/>
        <end position="15"/>
    </location>
</feature>
<feature type="compositionally biased region" description="Low complexity" evidence="2">
    <location>
        <begin position="1938"/>
        <end position="1949"/>
    </location>
</feature>
<feature type="region of interest" description="Disordered" evidence="2">
    <location>
        <begin position="638"/>
        <end position="690"/>
    </location>
</feature>
<feature type="compositionally biased region" description="Acidic residues" evidence="2">
    <location>
        <begin position="1906"/>
        <end position="1919"/>
    </location>
</feature>
<evidence type="ECO:0000313" key="4">
    <source>
        <dbReference type="Proteomes" id="UP000037923"/>
    </source>
</evidence>
<dbReference type="RefSeq" id="XP_015654356.1">
    <property type="nucleotide sequence ID" value="XM_015806961.1"/>
</dbReference>
<feature type="region of interest" description="Disordered" evidence="2">
    <location>
        <begin position="850"/>
        <end position="948"/>
    </location>
</feature>
<feature type="compositionally biased region" description="Basic and acidic residues" evidence="2">
    <location>
        <begin position="1920"/>
        <end position="1930"/>
    </location>
</feature>
<dbReference type="PANTHER" id="PTHR34491">
    <property type="entry name" value="A-TYPE INCLUSION PROTEIN, PUTATIVE-RELATED"/>
    <property type="match status" value="1"/>
</dbReference>
<feature type="compositionally biased region" description="Basic and acidic residues" evidence="2">
    <location>
        <begin position="2239"/>
        <end position="2258"/>
    </location>
</feature>
<feature type="region of interest" description="Disordered" evidence="2">
    <location>
        <begin position="1"/>
        <end position="21"/>
    </location>
</feature>
<feature type="region of interest" description="Disordered" evidence="2">
    <location>
        <begin position="502"/>
        <end position="522"/>
    </location>
</feature>
<evidence type="ECO:0000313" key="3">
    <source>
        <dbReference type="EMBL" id="KPA75917.1"/>
    </source>
</evidence>
<organism evidence="3 4">
    <name type="scientific">Leptomonas pyrrhocoris</name>
    <name type="common">Firebug parasite</name>
    <dbReference type="NCBI Taxonomy" id="157538"/>
    <lineage>
        <taxon>Eukaryota</taxon>
        <taxon>Discoba</taxon>
        <taxon>Euglenozoa</taxon>
        <taxon>Kinetoplastea</taxon>
        <taxon>Metakinetoplastina</taxon>
        <taxon>Trypanosomatida</taxon>
        <taxon>Trypanosomatidae</taxon>
        <taxon>Leishmaniinae</taxon>
        <taxon>Leptomonas</taxon>
    </lineage>
</organism>
<dbReference type="VEuPathDB" id="TriTrypDB:LpyrH10_22_0460"/>
<dbReference type="PANTHER" id="PTHR34491:SF156">
    <property type="entry name" value="KINESIN MOTOR DOMAIN-CONTAINING PROTEIN"/>
    <property type="match status" value="1"/>
</dbReference>
<feature type="compositionally biased region" description="Basic residues" evidence="2">
    <location>
        <begin position="1313"/>
        <end position="1324"/>
    </location>
</feature>
<gene>
    <name evidence="3" type="ORF">ABB37_08086</name>
</gene>
<evidence type="ECO:0000256" key="1">
    <source>
        <dbReference type="SAM" id="Coils"/>
    </source>
</evidence>
<feature type="coiled-coil region" evidence="1">
    <location>
        <begin position="539"/>
        <end position="573"/>
    </location>
</feature>
<feature type="region of interest" description="Disordered" evidence="2">
    <location>
        <begin position="2227"/>
        <end position="2276"/>
    </location>
</feature>
<feature type="region of interest" description="Disordered" evidence="2">
    <location>
        <begin position="203"/>
        <end position="234"/>
    </location>
</feature>
<evidence type="ECO:0000256" key="2">
    <source>
        <dbReference type="SAM" id="MobiDB-lite"/>
    </source>
</evidence>
<feature type="compositionally biased region" description="Acidic residues" evidence="2">
    <location>
        <begin position="207"/>
        <end position="227"/>
    </location>
</feature>
<protein>
    <submittedName>
        <fullName evidence="3">Uncharacterized protein</fullName>
    </submittedName>
</protein>
<reference evidence="3 4" key="1">
    <citation type="submission" date="2015-07" db="EMBL/GenBank/DDBJ databases">
        <title>High-quality genome of monoxenous trypanosomatid Leptomonas pyrrhocoris.</title>
        <authorList>
            <person name="Flegontov P."/>
            <person name="Butenko A."/>
            <person name="Firsov S."/>
            <person name="Vlcek C."/>
            <person name="Logacheva M.D."/>
            <person name="Field M."/>
            <person name="Filatov D."/>
            <person name="Flegontova O."/>
            <person name="Gerasimov E."/>
            <person name="Jackson A.P."/>
            <person name="Kelly S."/>
            <person name="Opperdoes F."/>
            <person name="O'Reilly A."/>
            <person name="Votypka J."/>
            <person name="Yurchenko V."/>
            <person name="Lukes J."/>
        </authorList>
    </citation>
    <scope>NUCLEOTIDE SEQUENCE [LARGE SCALE GENOMIC DNA]</scope>
    <source>
        <strain evidence="3">H10</strain>
    </source>
</reference>
<feature type="compositionally biased region" description="Gly residues" evidence="2">
    <location>
        <begin position="578"/>
        <end position="592"/>
    </location>
</feature>
<sequence>MQSTPAPSTAANKYTSADVPRSEDDVTQYVLYDGLPKSGPAVRHARERQAQAYERFTHRIRERVEAAHAIVLSANPLSLSVMASQLRMYRWKVTEAQTLLEATALLQDFVLDTSKHGYRVRRRPAAPLGQSRYAYGRGKHALMRVVQEEREKLAKESGGLFGASATSPTGSSSRIRADLKDTAAAAADIIAASARHPTTAAALPEAHDDDDGVSAPDEAGELYEEHEEDRLPLPSPDALPRLVLVDSFTHEDFADIARHIRFVDNEHGLELLLILLLPTDPETAAVDTQGAGCVITPAFTTTMDEAYKAGYDLVLAHNMDNLLVGMLTSAFVSSVGRWRNDVRSKAAVGNYMSVRNVLLGGLDTASLQQLVWDDKVDDAEVLELLGAQSLAMQGDAKRYGEASRQLLGQQQQQQQQQQLHHTGGSSSGEDEDDEDGTDKKLKRVASSMMSHVPRLRSRPTSVAHFGVRLPADPERARGLLANFGSTKDVLGGLMEARGGRRRRQFDGDGVGENADEADYSMDGLGEDHRMLRIALEKEMGRLLAENEGKQTTIDELQKDVETLHRTVDILKQHLPRSSGGGGAGGSGVGGDLGSFSSRTYPERPDSASMMHLSKEQQIYILKERLEAANDRISVLLKDSHGAEHSSDSTATMPGRGRGGTDRRGRVGIGVRGGSSSPASRRATAGGAAHSRSLNLYRRRAGEAYQAAREAEVMALHDDDAYYANITLGELPRTSQGDTYGAGGNGGTCRTETPLVQRKEREATDKVINSLQTELRLLQGRLDDLPDDDDGYDSSRNGDVQTRMVAHLQSAVERLEVERQRVRHLEELRQTDQLLLTHAVRLNEHAKRQLSAARRAAAETRRQGSAVSAGGESAGAGAGAGADTEGIDSSSTSVGRRSRRTGDGAARTRSRKTEAAGGDESDEKERAGPQKGGAAPPKAKGKRRGPAEASLLQPEQVEGLIAAAVTDAVTARNRVFRRQLGALVQTCRAQLTRIVLKQQKPRTDAYLQLLREELEQAKRDQRGAVMRLQFTLSHLRPDQYDTASIPRSEKRGRMSYGGGAGVRGEADGADAEGTDGDQMIPLCAVTDDEVRHAAERIAREHAAYALRAAYMTSELQRVQRAPEVVPPTGAAAPGSRPTSASLASREQLHRALQKATQQVKEVVDGGSPVPTYLDAVRAEMEAEQRLSTWYDVDCAQLFRAPPPVVPSSTSCTVPPAPNLALVPTKVPSAEEGAVPLRLADVDGGVRDVANLYATVLRSFMALGEGWVFGLKSSSSSSSSSNDVSGGIVRSTTRAAAAAAAVVRPARPAKEGKSRKTGSAGKKRREKSIESGAEEDFDLEGTDEDSNRPLTAAIKEPLSFQQALAQLPVATGEAAQYEGQLSELYTAEVPYSAAQQRLYEILLRAYQQHCINPLHMATLETAVLTASDAPLSATEPAAAAEHQNQLLPLRLATAHAQHREVLALLQLVAPTATPALRRLTQQVRQAQRLVEQETASAPPHTSAAFLSAVDAALLGCVVDELRWQQQWRRATTSTAAAAAEVNGAAAAPPAENPQEVLRKALVTARTAGTPAHLLPLPSSDLDEAAPSDDVRLVEYYTAFCAARARAAHAAGGAAGLSGNANGGGGNDDLFDLSGLPAVPLSSAEAYQRLATLLPDRNASAAADGAGGAGGTVARELAAYFSARRPAAGKAGDGTAASAEDDAAAFLTEIYLDDVRGGLDGDEGGDGGAVEEEDANLQAIRRLRMELEYMEVIKKQRMEELALRCDWRLRGRLHGDGGADALPFPGGVPDGADGGAAYPAVNPERLNFMVKSGTAAWYGMEAAKRVRAILRRRARPDQIIVGGGPYGGGVGVELSRRTAQPPVMPTLLGSDSPRTAAAVAAVAAKTRKKNHNSSGGGGGDGGNANSNDSGEDENGYTVEDEGDSRAQRYERRGSPSPLPPLSSSLQHQQQQSKAFTSPGVVPLPLLPQNGMPRSQRQQQQQQRPGPRANFATSTPPPPQRQQQSDFDGPPPQPFTYMSPRDAVNLGAFTNLTSGYNGGSSAYLRGSADDLISRVTAYREELTRAAGRVSPMTTTTYANGAPFCLPFASLPGTGGAAAAGGGAGVRPRPPLPQQTSWVYGLPATAVTSMVHQQSTVDPQQPRDTVLFMPRRTRSSIAEVAERDRAAAATQRHFSMGAVGLSAAGAVAPDVSYTTPAAMAAQRLQAMLSASMEDPSVGGGAAVPLAAAMRTHQLAEQQRRRQLSHREQEEAEPRLQGEQHDRASSSATPPSPAEAAPPPPS</sequence>
<feature type="compositionally biased region" description="Acidic residues" evidence="2">
    <location>
        <begin position="1330"/>
        <end position="1342"/>
    </location>
</feature>
<dbReference type="OMA" id="AWYGMEA"/>
<dbReference type="Proteomes" id="UP000037923">
    <property type="component" value="Unassembled WGS sequence"/>
</dbReference>
<feature type="region of interest" description="Disordered" evidence="2">
    <location>
        <begin position="401"/>
        <end position="439"/>
    </location>
</feature>
<accession>A0A0M9FTZ3</accession>
<keyword evidence="1" id="KW-0175">Coiled coil</keyword>
<feature type="region of interest" description="Disordered" evidence="2">
    <location>
        <begin position="1877"/>
        <end position="2016"/>
    </location>
</feature>
<name>A0A0M9FTZ3_LEPPY</name>
<dbReference type="GeneID" id="26908371"/>
<feature type="region of interest" description="Disordered" evidence="2">
    <location>
        <begin position="573"/>
        <end position="608"/>
    </location>
</feature>
<feature type="region of interest" description="Disordered" evidence="2">
    <location>
        <begin position="1298"/>
        <end position="1345"/>
    </location>
</feature>
<dbReference type="EMBL" id="LGTL01000022">
    <property type="protein sequence ID" value="KPA75917.1"/>
    <property type="molecule type" value="Genomic_DNA"/>
</dbReference>
<comment type="caution">
    <text evidence="3">The sequence shown here is derived from an EMBL/GenBank/DDBJ whole genome shotgun (WGS) entry which is preliminary data.</text>
</comment>
<feature type="region of interest" description="Disordered" evidence="2">
    <location>
        <begin position="1048"/>
        <end position="1075"/>
    </location>
</feature>
<feature type="compositionally biased region" description="Pro residues" evidence="2">
    <location>
        <begin position="2264"/>
        <end position="2276"/>
    </location>
</feature>